<dbReference type="Pfam" id="PF01497">
    <property type="entry name" value="Peripla_BP_2"/>
    <property type="match status" value="1"/>
</dbReference>
<dbReference type="InterPro" id="IPR050902">
    <property type="entry name" value="ABC_Transporter_SBP"/>
</dbReference>
<evidence type="ECO:0000256" key="1">
    <source>
        <dbReference type="SAM" id="SignalP"/>
    </source>
</evidence>
<feature type="signal peptide" evidence="1">
    <location>
        <begin position="1"/>
        <end position="20"/>
    </location>
</feature>
<dbReference type="InterPro" id="IPR002491">
    <property type="entry name" value="ABC_transptr_periplasmic_BD"/>
</dbReference>
<dbReference type="EMBL" id="CP114976">
    <property type="protein sequence ID" value="WBE25097.1"/>
    <property type="molecule type" value="Genomic_DNA"/>
</dbReference>
<dbReference type="RefSeq" id="WP_269818042.1">
    <property type="nucleotide sequence ID" value="NZ_CP114976.1"/>
</dbReference>
<feature type="chain" id="PRO_5042250680" evidence="1">
    <location>
        <begin position="21"/>
        <end position="306"/>
    </location>
</feature>
<dbReference type="Gene3D" id="3.40.50.1980">
    <property type="entry name" value="Nitrogenase molybdenum iron protein domain"/>
    <property type="match status" value="2"/>
</dbReference>
<protein>
    <submittedName>
        <fullName evidence="3">ABC transporter substrate-binding protein</fullName>
    </submittedName>
</protein>
<organism evidence="3 4">
    <name type="scientific">Denitrificimonas caeni</name>
    <dbReference type="NCBI Taxonomy" id="521720"/>
    <lineage>
        <taxon>Bacteria</taxon>
        <taxon>Pseudomonadati</taxon>
        <taxon>Pseudomonadota</taxon>
        <taxon>Gammaproteobacteria</taxon>
        <taxon>Pseudomonadales</taxon>
        <taxon>Pseudomonadaceae</taxon>
        <taxon>Denitrificimonas</taxon>
    </lineage>
</organism>
<dbReference type="Proteomes" id="UP001212189">
    <property type="component" value="Chromosome"/>
</dbReference>
<reference evidence="3 4" key="1">
    <citation type="submission" date="2022-12" db="EMBL/GenBank/DDBJ databases">
        <title>Coexistence and Characterization of a Novel Tigecycline Resistance gene tet(X) variant and blaNDM-1 in a Pseudomonas caeni Isolate of Chicken Origin.</title>
        <authorList>
            <person name="Lu X."/>
            <person name="Zhang L."/>
            <person name="Li R."/>
            <person name="Wang Z."/>
        </authorList>
    </citation>
    <scope>NUCLEOTIDE SEQUENCE [LARGE SCALE GENOMIC DNA]</scope>
    <source>
        <strain evidence="3 4">CE14</strain>
    </source>
</reference>
<gene>
    <name evidence="3" type="ORF">O6P33_12175</name>
</gene>
<accession>A0AAE9VPF3</accession>
<proteinExistence type="predicted"/>
<dbReference type="PANTHER" id="PTHR30535">
    <property type="entry name" value="VITAMIN B12-BINDING PROTEIN"/>
    <property type="match status" value="1"/>
</dbReference>
<evidence type="ECO:0000313" key="4">
    <source>
        <dbReference type="Proteomes" id="UP001212189"/>
    </source>
</evidence>
<evidence type="ECO:0000259" key="2">
    <source>
        <dbReference type="PROSITE" id="PS50983"/>
    </source>
</evidence>
<dbReference type="PANTHER" id="PTHR30535:SF4">
    <property type="entry name" value="HEMIN-BINDING PERIPLASMIC PROTEIN HMUT"/>
    <property type="match status" value="1"/>
</dbReference>
<sequence length="306" mass="32445">MIKQIKFFTLLMLAQGLAWADEPRTAASSDVVATAPAQVERVISAGGSISEWLVAMGGQAQLVGVDTTSLHPAALQELPSIGYQRQLAAEGVLTLQPQILFGSEEMGPPTVLEQLRASGVHIETLAVATDLQALRSSVRRMGELTGHQQQAEQALQDFMQAMAVQQQQLTAIHSAAPRVLLVFSAGQGNPLAAGTGTVGDWLIKQAGGENLAVHEGFKALSTESLLALNPQVIIVADRHSQGLQALEAMLSSAPALRHTAAVQQKRVLAIDPTLLVGGLGPRIPEQVAQLMALFYPQLSNQLARQN</sequence>
<dbReference type="PROSITE" id="PS50983">
    <property type="entry name" value="FE_B12_PBP"/>
    <property type="match status" value="1"/>
</dbReference>
<keyword evidence="1" id="KW-0732">Signal</keyword>
<feature type="domain" description="Fe/B12 periplasmic-binding" evidence="2">
    <location>
        <begin position="41"/>
        <end position="298"/>
    </location>
</feature>
<name>A0AAE9VPF3_9GAMM</name>
<dbReference type="KEGG" id="dce:O6P33_12175"/>
<dbReference type="AlphaFoldDB" id="A0AAE9VPF3"/>
<evidence type="ECO:0000313" key="3">
    <source>
        <dbReference type="EMBL" id="WBE25097.1"/>
    </source>
</evidence>
<dbReference type="SUPFAM" id="SSF53807">
    <property type="entry name" value="Helical backbone' metal receptor"/>
    <property type="match status" value="1"/>
</dbReference>
<keyword evidence="4" id="KW-1185">Reference proteome</keyword>